<comment type="similarity">
    <text evidence="1">Belongs to the CFA/CMAS family.</text>
</comment>
<keyword evidence="3" id="KW-0808">Transferase</keyword>
<dbReference type="InterPro" id="IPR050723">
    <property type="entry name" value="CFA/CMAS"/>
</dbReference>
<evidence type="ECO:0000256" key="5">
    <source>
        <dbReference type="ARBA" id="ARBA00023098"/>
    </source>
</evidence>
<dbReference type="PANTHER" id="PTHR43667">
    <property type="entry name" value="CYCLOPROPANE-FATTY-ACYL-PHOSPHOLIPID SYNTHASE"/>
    <property type="match status" value="1"/>
</dbReference>
<comment type="caution">
    <text evidence="6">The sequence shown here is derived from an EMBL/GenBank/DDBJ whole genome shotgun (WGS) entry which is preliminary data.</text>
</comment>
<dbReference type="Pfam" id="PF02353">
    <property type="entry name" value="CMAS"/>
    <property type="match status" value="2"/>
</dbReference>
<dbReference type="OrthoDB" id="8300214at2759"/>
<dbReference type="SUPFAM" id="SSF53335">
    <property type="entry name" value="S-adenosyl-L-methionine-dependent methyltransferases"/>
    <property type="match status" value="1"/>
</dbReference>
<accession>A0A4Z0A3L3</accession>
<keyword evidence="5" id="KW-0443">Lipid metabolism</keyword>
<reference evidence="6 7" key="1">
    <citation type="submission" date="2019-02" db="EMBL/GenBank/DDBJ databases">
        <title>Genome sequencing of the rare red list fungi Hericium alpestre (H. flagellum).</title>
        <authorList>
            <person name="Buettner E."/>
            <person name="Kellner H."/>
        </authorList>
    </citation>
    <scope>NUCLEOTIDE SEQUENCE [LARGE SCALE GENOMIC DNA]</scope>
    <source>
        <strain evidence="6 7">DSM 108284</strain>
    </source>
</reference>
<dbReference type="Proteomes" id="UP000298061">
    <property type="component" value="Unassembled WGS sequence"/>
</dbReference>
<organism evidence="6 7">
    <name type="scientific">Hericium alpestre</name>
    <dbReference type="NCBI Taxonomy" id="135208"/>
    <lineage>
        <taxon>Eukaryota</taxon>
        <taxon>Fungi</taxon>
        <taxon>Dikarya</taxon>
        <taxon>Basidiomycota</taxon>
        <taxon>Agaricomycotina</taxon>
        <taxon>Agaricomycetes</taxon>
        <taxon>Russulales</taxon>
        <taxon>Hericiaceae</taxon>
        <taxon>Hericium</taxon>
    </lineage>
</organism>
<dbReference type="AlphaFoldDB" id="A0A4Z0A3L3"/>
<protein>
    <recommendedName>
        <fullName evidence="8">Cyclopropane-fatty-acyl-phospholipid synthase</fullName>
    </recommendedName>
</protein>
<keyword evidence="2" id="KW-0489">Methyltransferase</keyword>
<dbReference type="InterPro" id="IPR029063">
    <property type="entry name" value="SAM-dependent_MTases_sf"/>
</dbReference>
<dbReference type="GO" id="GO:0008168">
    <property type="term" value="F:methyltransferase activity"/>
    <property type="evidence" value="ECO:0007669"/>
    <property type="project" value="UniProtKB-KW"/>
</dbReference>
<evidence type="ECO:0000256" key="3">
    <source>
        <dbReference type="ARBA" id="ARBA00022679"/>
    </source>
</evidence>
<evidence type="ECO:0000256" key="1">
    <source>
        <dbReference type="ARBA" id="ARBA00010815"/>
    </source>
</evidence>
<sequence length="492" mass="55471">MSRFAESAVTSVFSKIQHGHLTVVTSGQTYHFPSQDTPLVNDLPDLHAELRVVSDTFWVRLCTMNDLGFSEAFMYGDVECDDLIPVFLIFIHNKENMQDLDSRLSWLFTLPQRLTSYRFLNSLSNSRSNISAHYDLSNAMFSAFLSSDMTYSCGIYSDLDGDITASYSPFPDQGKFPLSPIVESAPSIEAVLSPATSNATTAVGSRETSPVRSDDQLHVAQLRKLQHIVIKARIMPGQRVLEIGSGWGSLTMHIVEKLPKTQVDTITLSAHQHAWVTRLIEEKGLKERVRVHLMDYREIPEEWEGMFDRVVSVEMVEAVGEENLEDYWRAIDKVLKKKGGAGVIQGITISEARFAAYAKQVDFIRKWFLVMQIFPGGLLPTLTGLITTMTSATSGRLLVDSVCNIGPHYARTLRDWRSRFLANFSQVEEALRKDHPGVFDGEKGAYELAVFKKKWIYYFCYSEVGFTTHLLNDHIIAFTREGNDGMGCDVFE</sequence>
<dbReference type="GO" id="GO:0008610">
    <property type="term" value="P:lipid biosynthetic process"/>
    <property type="evidence" value="ECO:0007669"/>
    <property type="project" value="InterPro"/>
</dbReference>
<evidence type="ECO:0000313" key="7">
    <source>
        <dbReference type="Proteomes" id="UP000298061"/>
    </source>
</evidence>
<evidence type="ECO:0000313" key="6">
    <source>
        <dbReference type="EMBL" id="TFY80917.1"/>
    </source>
</evidence>
<dbReference type="PANTHER" id="PTHR43667:SF2">
    <property type="entry name" value="FATTY ACID C-METHYL TRANSFERASE"/>
    <property type="match status" value="1"/>
</dbReference>
<dbReference type="EMBL" id="SFCI01000272">
    <property type="protein sequence ID" value="TFY80917.1"/>
    <property type="molecule type" value="Genomic_DNA"/>
</dbReference>
<dbReference type="Gene3D" id="3.40.50.150">
    <property type="entry name" value="Vaccinia Virus protein VP39"/>
    <property type="match status" value="1"/>
</dbReference>
<dbReference type="InterPro" id="IPR003333">
    <property type="entry name" value="CMAS"/>
</dbReference>
<dbReference type="GO" id="GO:0032259">
    <property type="term" value="P:methylation"/>
    <property type="evidence" value="ECO:0007669"/>
    <property type="project" value="UniProtKB-KW"/>
</dbReference>
<keyword evidence="4" id="KW-0949">S-adenosyl-L-methionine</keyword>
<evidence type="ECO:0000256" key="2">
    <source>
        <dbReference type="ARBA" id="ARBA00022603"/>
    </source>
</evidence>
<name>A0A4Z0A3L3_9AGAM</name>
<dbReference type="STRING" id="135208.A0A4Z0A3L3"/>
<gene>
    <name evidence="6" type="ORF">EWM64_g3096</name>
</gene>
<dbReference type="CDD" id="cd02440">
    <property type="entry name" value="AdoMet_MTases"/>
    <property type="match status" value="1"/>
</dbReference>
<dbReference type="PIRSF" id="PIRSF003085">
    <property type="entry name" value="CMAS"/>
    <property type="match status" value="1"/>
</dbReference>
<proteinExistence type="inferred from homology"/>
<evidence type="ECO:0008006" key="8">
    <source>
        <dbReference type="Google" id="ProtNLM"/>
    </source>
</evidence>
<keyword evidence="7" id="KW-1185">Reference proteome</keyword>
<evidence type="ECO:0000256" key="4">
    <source>
        <dbReference type="ARBA" id="ARBA00022691"/>
    </source>
</evidence>